<name>A0AAX4KDX5_9TREE</name>
<gene>
    <name evidence="1" type="ORF">V865_002287</name>
</gene>
<dbReference type="GeneID" id="91101091"/>
<dbReference type="RefSeq" id="XP_066082186.1">
    <property type="nucleotide sequence ID" value="XM_066226089.1"/>
</dbReference>
<evidence type="ECO:0000313" key="1">
    <source>
        <dbReference type="EMBL" id="WWD04219.1"/>
    </source>
</evidence>
<keyword evidence="2" id="KW-1185">Reference proteome</keyword>
<protein>
    <submittedName>
        <fullName evidence="1">Uncharacterized protein</fullName>
    </submittedName>
</protein>
<dbReference type="KEGG" id="ker:91101091"/>
<dbReference type="EMBL" id="CP144089">
    <property type="protein sequence ID" value="WWD04219.1"/>
    <property type="molecule type" value="Genomic_DNA"/>
</dbReference>
<evidence type="ECO:0000313" key="2">
    <source>
        <dbReference type="Proteomes" id="UP001358614"/>
    </source>
</evidence>
<reference evidence="1 2" key="1">
    <citation type="submission" date="2024-01" db="EMBL/GenBank/DDBJ databases">
        <title>Comparative genomics of Cryptococcus and Kwoniella reveals pathogenesis evolution and contrasting modes of karyotype evolution via chromosome fusion or intercentromeric recombination.</title>
        <authorList>
            <person name="Coelho M.A."/>
            <person name="David-Palma M."/>
            <person name="Shea T."/>
            <person name="Bowers K."/>
            <person name="McGinley-Smith S."/>
            <person name="Mohammad A.W."/>
            <person name="Gnirke A."/>
            <person name="Yurkov A.M."/>
            <person name="Nowrousian M."/>
            <person name="Sun S."/>
            <person name="Cuomo C.A."/>
            <person name="Heitman J."/>
        </authorList>
    </citation>
    <scope>NUCLEOTIDE SEQUENCE [LARGE SCALE GENOMIC DNA]</scope>
    <source>
        <strain evidence="1 2">PYCC6329</strain>
    </source>
</reference>
<proteinExistence type="predicted"/>
<dbReference type="Proteomes" id="UP001358614">
    <property type="component" value="Chromosome 1"/>
</dbReference>
<accession>A0AAX4KDX5</accession>
<organism evidence="1 2">
    <name type="scientific">Kwoniella europaea PYCC6329</name>
    <dbReference type="NCBI Taxonomy" id="1423913"/>
    <lineage>
        <taxon>Eukaryota</taxon>
        <taxon>Fungi</taxon>
        <taxon>Dikarya</taxon>
        <taxon>Basidiomycota</taxon>
        <taxon>Agaricomycotina</taxon>
        <taxon>Tremellomycetes</taxon>
        <taxon>Tremellales</taxon>
        <taxon>Cryptococcaceae</taxon>
        <taxon>Kwoniella</taxon>
    </lineage>
</organism>
<sequence>MSEAPAPVAGPSNVNASSYYLTTPLKANLLFLLSLSDPIPIIPNEIPIISYEEALACLPQTLNQSNNEACYEFSQDPNTTDEQKVAILCLWTDRVSKDLEKGNESLRQASYDIRRMGQVQVNMEMTRYGYPLPIYEDIDGKTHPDGIPKKYHHLETFDQICDLPVPFLDRWYKFINGELYEIEKEKDSFYRAKSLYASLGGGRNASVDARERIYEMKSRHRRRKGMTQKKRKTK</sequence>
<dbReference type="AlphaFoldDB" id="A0AAX4KDX5"/>